<feature type="domain" description="Xylose isomerase-like TIM barrel" evidence="1">
    <location>
        <begin position="42"/>
        <end position="277"/>
    </location>
</feature>
<dbReference type="PANTHER" id="PTHR12110">
    <property type="entry name" value="HYDROXYPYRUVATE ISOMERASE"/>
    <property type="match status" value="1"/>
</dbReference>
<accession>A0A931MLA6</accession>
<sequence length="323" mass="35146">MLSFGVDLITFFHPGFWDLETESEVVELGKAEPRMFWDRMLDALEGTGVTGIELTFSPFGSNDLVAAYGSEEAAGAELARRGLAIASGFFPDVAIEGGIGDPEREARWIADGETLARRLKAWGASVMVIGLPMRASWNVQPPVFIDGAYGAKAADFANRLGAATLAHGVRLTLHTEAHSTFCQPRDIDLMLLMTDPVYVGFCPDAAHILLSGGEPNAIVERHAERVAIAHWKDARGPMPINIPIDEKVHEAHRPYFCALGDGKVDFNRWAQLMLARAQAIEGAMEWAILEIDAVADPQREIERSLVVARKVLENATQALGTSA</sequence>
<dbReference type="InterPro" id="IPR050312">
    <property type="entry name" value="IolE/XylAMocC-like"/>
</dbReference>
<name>A0A931MLA6_9SPHN</name>
<comment type="caution">
    <text evidence="2">The sequence shown here is derived from an EMBL/GenBank/DDBJ whole genome shotgun (WGS) entry which is preliminary data.</text>
</comment>
<evidence type="ECO:0000313" key="2">
    <source>
        <dbReference type="EMBL" id="MBH0113812.1"/>
    </source>
</evidence>
<evidence type="ECO:0000259" key="1">
    <source>
        <dbReference type="Pfam" id="PF01261"/>
    </source>
</evidence>
<evidence type="ECO:0000313" key="3">
    <source>
        <dbReference type="Proteomes" id="UP000617634"/>
    </source>
</evidence>
<gene>
    <name evidence="2" type="ORF">I5E68_12735</name>
</gene>
<keyword evidence="3" id="KW-1185">Reference proteome</keyword>
<protein>
    <submittedName>
        <fullName evidence="2">TIM barrel protein</fullName>
    </submittedName>
</protein>
<dbReference type="Proteomes" id="UP000617634">
    <property type="component" value="Unassembled WGS sequence"/>
</dbReference>
<reference evidence="2" key="1">
    <citation type="submission" date="2020-11" db="EMBL/GenBank/DDBJ databases">
        <title>Novosphingobium aureum sp. nov., a marine bacterium isolated from sediment of a salt flat.</title>
        <authorList>
            <person name="Yoo Y."/>
            <person name="Kim J.-J."/>
        </authorList>
    </citation>
    <scope>NUCLEOTIDE SEQUENCE</scope>
    <source>
        <strain evidence="2">YJ-S2-02</strain>
    </source>
</reference>
<proteinExistence type="predicted"/>
<dbReference type="InterPro" id="IPR036237">
    <property type="entry name" value="Xyl_isomerase-like_sf"/>
</dbReference>
<dbReference type="Pfam" id="PF01261">
    <property type="entry name" value="AP_endonuc_2"/>
    <property type="match status" value="1"/>
</dbReference>
<dbReference type="RefSeq" id="WP_197164208.1">
    <property type="nucleotide sequence ID" value="NZ_JADZGI010000001.1"/>
</dbReference>
<dbReference type="InterPro" id="IPR013022">
    <property type="entry name" value="Xyl_isomerase-like_TIM-brl"/>
</dbReference>
<dbReference type="EMBL" id="JADZGI010000001">
    <property type="protein sequence ID" value="MBH0113812.1"/>
    <property type="molecule type" value="Genomic_DNA"/>
</dbReference>
<dbReference type="SUPFAM" id="SSF51658">
    <property type="entry name" value="Xylose isomerase-like"/>
    <property type="match status" value="1"/>
</dbReference>
<dbReference type="PANTHER" id="PTHR12110:SF41">
    <property type="entry name" value="INOSOSE DEHYDRATASE"/>
    <property type="match status" value="1"/>
</dbReference>
<dbReference type="Gene3D" id="3.20.20.150">
    <property type="entry name" value="Divalent-metal-dependent TIM barrel enzymes"/>
    <property type="match status" value="1"/>
</dbReference>
<organism evidence="2 3">
    <name type="scientific">Novosphingobium aureum</name>
    <dbReference type="NCBI Taxonomy" id="2792964"/>
    <lineage>
        <taxon>Bacteria</taxon>
        <taxon>Pseudomonadati</taxon>
        <taxon>Pseudomonadota</taxon>
        <taxon>Alphaproteobacteria</taxon>
        <taxon>Sphingomonadales</taxon>
        <taxon>Sphingomonadaceae</taxon>
        <taxon>Novosphingobium</taxon>
    </lineage>
</organism>
<dbReference type="AlphaFoldDB" id="A0A931MLA6"/>